<organism evidence="2 3">
    <name type="scientific">Paragonimus westermani</name>
    <dbReference type="NCBI Taxonomy" id="34504"/>
    <lineage>
        <taxon>Eukaryota</taxon>
        <taxon>Metazoa</taxon>
        <taxon>Spiralia</taxon>
        <taxon>Lophotrochozoa</taxon>
        <taxon>Platyhelminthes</taxon>
        <taxon>Trematoda</taxon>
        <taxon>Digenea</taxon>
        <taxon>Plagiorchiida</taxon>
        <taxon>Troglotremata</taxon>
        <taxon>Troglotrematidae</taxon>
        <taxon>Paragonimus</taxon>
    </lineage>
</organism>
<dbReference type="Proteomes" id="UP000324629">
    <property type="component" value="Unassembled WGS sequence"/>
</dbReference>
<dbReference type="PANTHER" id="PTHR13318:SF247">
    <property type="entry name" value="GH16156P"/>
    <property type="match status" value="1"/>
</dbReference>
<dbReference type="GO" id="GO:0019005">
    <property type="term" value="C:SCF ubiquitin ligase complex"/>
    <property type="evidence" value="ECO:0007669"/>
    <property type="project" value="TreeGrafter"/>
</dbReference>
<dbReference type="Pfam" id="PF13516">
    <property type="entry name" value="LRR_6"/>
    <property type="match status" value="2"/>
</dbReference>
<sequence length="313" mass="34158">ILGSCCPIIETLELINSGTPIPAQGQPVYQPVIKTGKSDSAHAVNCKRGEKLDEATDQNCAKLKLTMQSTKKLTDKGLSGVIRKGLRRLLISDLQDFSGKCFDTSPTEPSQQVPAQMNSQHLPNEVISNTATMEYLTQLSLLNCSQVSDTLLHHLVSLPYLTVLNLSGCTKLTDIAVKQLADSSYATFLRELYLAGCDKLTDRSVLAMCGKLPQLAYLSLAFCLLLTDSAIESLAQCKQLRQVNLSNTKFGDQGLVSFGTLPKLRELKIAGCDAVTDKGLQRFAHFGVFLEYADLSYCQVSLFCVYMSLLSSV</sequence>
<dbReference type="AlphaFoldDB" id="A0A5J4P080"/>
<dbReference type="GO" id="GO:0031146">
    <property type="term" value="P:SCF-dependent proteasomal ubiquitin-dependent protein catabolic process"/>
    <property type="evidence" value="ECO:0007669"/>
    <property type="project" value="TreeGrafter"/>
</dbReference>
<proteinExistence type="predicted"/>
<comment type="caution">
    <text evidence="2">The sequence shown here is derived from an EMBL/GenBank/DDBJ whole genome shotgun (WGS) entry which is preliminary data.</text>
</comment>
<dbReference type="InterPro" id="IPR001611">
    <property type="entry name" value="Leu-rich_rpt"/>
</dbReference>
<dbReference type="PANTHER" id="PTHR13318">
    <property type="entry name" value="PARTNER OF PAIRED, ISOFORM B-RELATED"/>
    <property type="match status" value="1"/>
</dbReference>
<evidence type="ECO:0000313" key="3">
    <source>
        <dbReference type="Proteomes" id="UP000324629"/>
    </source>
</evidence>
<name>A0A5J4P080_9TREM</name>
<dbReference type="SUPFAM" id="SSF52047">
    <property type="entry name" value="RNI-like"/>
    <property type="match status" value="1"/>
</dbReference>
<gene>
    <name evidence="2" type="ORF">DEA37_0012501</name>
</gene>
<feature type="non-terminal residue" evidence="2">
    <location>
        <position position="1"/>
    </location>
</feature>
<dbReference type="Pfam" id="PF25372">
    <property type="entry name" value="DUF7885"/>
    <property type="match status" value="1"/>
</dbReference>
<keyword evidence="3" id="KW-1185">Reference proteome</keyword>
<dbReference type="InterPro" id="IPR006553">
    <property type="entry name" value="Leu-rich_rpt_Cys-con_subtyp"/>
</dbReference>
<dbReference type="InterPro" id="IPR032675">
    <property type="entry name" value="LRR_dom_sf"/>
</dbReference>
<protein>
    <recommendedName>
        <fullName evidence="1">F-box/LRR-repeat protein 15-like leucin rich repeat domain-containing protein</fullName>
    </recommendedName>
</protein>
<dbReference type="InterPro" id="IPR057207">
    <property type="entry name" value="FBXL15_LRR"/>
</dbReference>
<evidence type="ECO:0000259" key="1">
    <source>
        <dbReference type="Pfam" id="PF25372"/>
    </source>
</evidence>
<evidence type="ECO:0000313" key="2">
    <source>
        <dbReference type="EMBL" id="KAA3680748.1"/>
    </source>
</evidence>
<feature type="domain" description="F-box/LRR-repeat protein 15-like leucin rich repeat" evidence="1">
    <location>
        <begin position="214"/>
        <end position="282"/>
    </location>
</feature>
<dbReference type="EMBL" id="QNGE01000360">
    <property type="protein sequence ID" value="KAA3680748.1"/>
    <property type="molecule type" value="Genomic_DNA"/>
</dbReference>
<dbReference type="Gene3D" id="3.80.10.10">
    <property type="entry name" value="Ribonuclease Inhibitor"/>
    <property type="match status" value="1"/>
</dbReference>
<accession>A0A5J4P080</accession>
<reference evidence="2 3" key="1">
    <citation type="journal article" date="2019" name="Gigascience">
        <title>Whole-genome sequence of the oriental lung fluke Paragonimus westermani.</title>
        <authorList>
            <person name="Oey H."/>
            <person name="Zakrzewski M."/>
            <person name="Narain K."/>
            <person name="Devi K.R."/>
            <person name="Agatsuma T."/>
            <person name="Nawaratna S."/>
            <person name="Gobert G.N."/>
            <person name="Jones M.K."/>
            <person name="Ragan M.A."/>
            <person name="McManus D.P."/>
            <person name="Krause L."/>
        </authorList>
    </citation>
    <scope>NUCLEOTIDE SEQUENCE [LARGE SCALE GENOMIC DNA]</scope>
    <source>
        <strain evidence="2 3">IND2009</strain>
    </source>
</reference>
<dbReference type="SMART" id="SM00367">
    <property type="entry name" value="LRR_CC"/>
    <property type="match status" value="5"/>
</dbReference>